<dbReference type="SMART" id="SM01091">
    <property type="entry name" value="CorC_HlyC"/>
    <property type="match status" value="1"/>
</dbReference>
<dbReference type="InterPro" id="IPR036318">
    <property type="entry name" value="FAD-bd_PCMH-like_sf"/>
</dbReference>
<keyword evidence="4 10" id="KW-0812">Transmembrane</keyword>
<evidence type="ECO:0000259" key="12">
    <source>
        <dbReference type="PROSITE" id="PS51371"/>
    </source>
</evidence>
<evidence type="ECO:0000256" key="1">
    <source>
        <dbReference type="ARBA" id="ARBA00004651"/>
    </source>
</evidence>
<feature type="domain" description="CNNM transmembrane" evidence="13">
    <location>
        <begin position="6"/>
        <end position="206"/>
    </location>
</feature>
<dbReference type="InterPro" id="IPR016169">
    <property type="entry name" value="FAD-bd_PCMH_sub2"/>
</dbReference>
<feature type="domain" description="CBS" evidence="12">
    <location>
        <begin position="291"/>
        <end position="348"/>
    </location>
</feature>
<accession>A0ABV1J713</accession>
<dbReference type="InterPro" id="IPR044751">
    <property type="entry name" value="Ion_transp-like_CBS"/>
</dbReference>
<dbReference type="InterPro" id="IPR002550">
    <property type="entry name" value="CNNM"/>
</dbReference>
<evidence type="ECO:0000256" key="9">
    <source>
        <dbReference type="PROSITE-ProRule" id="PRU00703"/>
    </source>
</evidence>
<keyword evidence="6 10" id="KW-1133">Transmembrane helix</keyword>
<dbReference type="InterPro" id="IPR051676">
    <property type="entry name" value="UPF0053_domain"/>
</dbReference>
<keyword evidence="8 10" id="KW-0472">Membrane</keyword>
<dbReference type="PROSITE" id="PS51371">
    <property type="entry name" value="CBS"/>
    <property type="match status" value="1"/>
</dbReference>
<comment type="caution">
    <text evidence="14">The sequence shown here is derived from an EMBL/GenBank/DDBJ whole genome shotgun (WGS) entry which is preliminary data.</text>
</comment>
<evidence type="ECO:0000256" key="6">
    <source>
        <dbReference type="ARBA" id="ARBA00022989"/>
    </source>
</evidence>
<dbReference type="PANTHER" id="PTHR43099:SF2">
    <property type="entry name" value="UPF0053 PROTEIN YRKA"/>
    <property type="match status" value="1"/>
</dbReference>
<dbReference type="Proteomes" id="UP001481872">
    <property type="component" value="Unassembled WGS sequence"/>
</dbReference>
<reference evidence="14 15" key="1">
    <citation type="submission" date="2024-04" db="EMBL/GenBank/DDBJ databases">
        <title>Human intestinal bacterial collection.</title>
        <authorList>
            <person name="Pauvert C."/>
            <person name="Hitch T.C.A."/>
            <person name="Clavel T."/>
        </authorList>
    </citation>
    <scope>NUCLEOTIDE SEQUENCE [LARGE SCALE GENOMIC DNA]</scope>
    <source>
        <strain evidence="14 15">CLA-SR-H026</strain>
    </source>
</reference>
<dbReference type="Gene3D" id="3.30.465.10">
    <property type="match status" value="1"/>
</dbReference>
<evidence type="ECO:0000256" key="7">
    <source>
        <dbReference type="ARBA" id="ARBA00023122"/>
    </source>
</evidence>
<dbReference type="InterPro" id="IPR046342">
    <property type="entry name" value="CBS_dom_sf"/>
</dbReference>
<evidence type="ECO:0000259" key="13">
    <source>
        <dbReference type="PROSITE" id="PS51846"/>
    </source>
</evidence>
<protein>
    <submittedName>
        <fullName evidence="14">Hemolysin family protein</fullName>
    </submittedName>
</protein>
<feature type="transmembrane region" description="Helical" evidence="11">
    <location>
        <begin position="108"/>
        <end position="128"/>
    </location>
</feature>
<organism evidence="14 15">
    <name type="scientific">Aedoeadaptatus acetigenes</name>
    <dbReference type="NCBI Taxonomy" id="2981723"/>
    <lineage>
        <taxon>Bacteria</taxon>
        <taxon>Bacillati</taxon>
        <taxon>Bacillota</taxon>
        <taxon>Tissierellia</taxon>
        <taxon>Tissierellales</taxon>
        <taxon>Peptoniphilaceae</taxon>
        <taxon>Aedoeadaptatus</taxon>
    </lineage>
</organism>
<dbReference type="SUPFAM" id="SSF56176">
    <property type="entry name" value="FAD-binding/transporter-associated domain-like"/>
    <property type="match status" value="1"/>
</dbReference>
<comment type="subcellular location">
    <subcellularLocation>
        <location evidence="1">Cell membrane</location>
        <topology evidence="1">Multi-pass membrane protein</topology>
    </subcellularLocation>
</comment>
<keyword evidence="5" id="KW-0677">Repeat</keyword>
<dbReference type="PROSITE" id="PS51846">
    <property type="entry name" value="CNNM"/>
    <property type="match status" value="1"/>
</dbReference>
<dbReference type="RefSeq" id="WP_349054283.1">
    <property type="nucleotide sequence ID" value="NZ_JBBNPS010000019.1"/>
</dbReference>
<evidence type="ECO:0000313" key="14">
    <source>
        <dbReference type="EMBL" id="MEQ3353986.1"/>
    </source>
</evidence>
<dbReference type="Gene3D" id="3.10.580.10">
    <property type="entry name" value="CBS-domain"/>
    <property type="match status" value="1"/>
</dbReference>
<gene>
    <name evidence="14" type="ORF">AAA081_06740</name>
</gene>
<evidence type="ECO:0000256" key="2">
    <source>
        <dbReference type="ARBA" id="ARBA00006337"/>
    </source>
</evidence>
<evidence type="ECO:0000256" key="11">
    <source>
        <dbReference type="SAM" id="Phobius"/>
    </source>
</evidence>
<evidence type="ECO:0000256" key="10">
    <source>
        <dbReference type="PROSITE-ProRule" id="PRU01193"/>
    </source>
</evidence>
<dbReference type="Pfam" id="PF01595">
    <property type="entry name" value="CNNM"/>
    <property type="match status" value="1"/>
</dbReference>
<dbReference type="InterPro" id="IPR005170">
    <property type="entry name" value="Transptr-assoc_dom"/>
</dbReference>
<dbReference type="CDD" id="cd04590">
    <property type="entry name" value="CBS_pair_CorC_HlyC_assoc"/>
    <property type="match status" value="1"/>
</dbReference>
<evidence type="ECO:0000256" key="4">
    <source>
        <dbReference type="ARBA" id="ARBA00022692"/>
    </source>
</evidence>
<dbReference type="Pfam" id="PF00571">
    <property type="entry name" value="CBS"/>
    <property type="match status" value="2"/>
</dbReference>
<keyword evidence="15" id="KW-1185">Reference proteome</keyword>
<feature type="transmembrane region" description="Helical" evidence="11">
    <location>
        <begin position="66"/>
        <end position="88"/>
    </location>
</feature>
<feature type="transmembrane region" description="Helical" evidence="11">
    <location>
        <begin position="14"/>
        <end position="35"/>
    </location>
</feature>
<evidence type="ECO:0000256" key="5">
    <source>
        <dbReference type="ARBA" id="ARBA00022737"/>
    </source>
</evidence>
<name>A0ABV1J713_9FIRM</name>
<keyword evidence="7 9" id="KW-0129">CBS domain</keyword>
<evidence type="ECO:0000256" key="8">
    <source>
        <dbReference type="ARBA" id="ARBA00023136"/>
    </source>
</evidence>
<dbReference type="PANTHER" id="PTHR43099">
    <property type="entry name" value="UPF0053 PROTEIN YRKA"/>
    <property type="match status" value="1"/>
</dbReference>
<keyword evidence="3" id="KW-1003">Cell membrane</keyword>
<sequence>MYFMDSAGQILPELLLIILLTAANAFFTATEIALVSANRERISNLAEEGDRRAQKILALTKNQSRFLSTVQTGTTLASFFAAALGAKAFVPHLSTLFLSAGISFSDTLAFVLVIFILSYISLVFGVLVPKRIALQKAEQTALKNAGAATVFSKLMAPFVKLIAFTTTLILKATGNYSKDVEKNISEEEIKSYLRVGQQHGVINESGEVMMVNIMDFDDKLAYEIMTPRTALYMLDYDEFDTGKIREMLESGYSRVPVYRDSPDHIVGTIYIKDLFVEYAKRSYRSIDIESVMKKPYFVPETKNIDRLLQELQSTKNYLAILIDEYGGLSGMVTIEDIVEEIVGEIEDEYDHDLKQILKINDYTYVADGMAELDTINEQLDLELESENHETISGLTIELLGFIPEAGDTKKHKVLYGNSVKLTTLGVTDKRIARVEIQLLDRKAEKTEEK</sequence>
<evidence type="ECO:0000256" key="3">
    <source>
        <dbReference type="ARBA" id="ARBA00022475"/>
    </source>
</evidence>
<dbReference type="InterPro" id="IPR000644">
    <property type="entry name" value="CBS_dom"/>
</dbReference>
<proteinExistence type="inferred from homology"/>
<evidence type="ECO:0000313" key="15">
    <source>
        <dbReference type="Proteomes" id="UP001481872"/>
    </source>
</evidence>
<dbReference type="SUPFAM" id="SSF54631">
    <property type="entry name" value="CBS-domain pair"/>
    <property type="match status" value="1"/>
</dbReference>
<comment type="similarity">
    <text evidence="2">Belongs to the UPF0053 family.</text>
</comment>
<dbReference type="Pfam" id="PF03471">
    <property type="entry name" value="CorC_HlyC"/>
    <property type="match status" value="1"/>
</dbReference>
<dbReference type="EMBL" id="JBBNPS010000019">
    <property type="protein sequence ID" value="MEQ3353986.1"/>
    <property type="molecule type" value="Genomic_DNA"/>
</dbReference>